<dbReference type="NCBIfam" id="TIGR02218">
    <property type="entry name" value="phg_TIGR02218"/>
    <property type="match status" value="1"/>
</dbReference>
<dbReference type="Pfam" id="PF09931">
    <property type="entry name" value="Phage_phiJL001_Gp84_N"/>
    <property type="match status" value="1"/>
</dbReference>
<dbReference type="OrthoDB" id="1633386at2"/>
<sequence length="295" mass="31699">MTRLPELLRQHAAREVTTLCQCWQVRRADGRVLGFTDHDAVIRFDGLDHRPQTGFSASEATRSLGLAADATDIEGALSDDGICEADIEAGAYDGATVLTWLVDWQDAAQRALLRTAVIGRIARRDGALVAELQSLSASLDKPHSRIVRRRCAAELGDAACGIDLGAAGASEHVVILAVEAPVTVRIERTAGEDGWLENGWLEPDPAAESSRRLRILAHQRGAGHETLVLAELPGPPLQAGGTVRVVAGCDRRFATCRDRFSNAVNFRGFPHLPGNDAAYGYVTEDLPLDGKPMVP</sequence>
<comment type="caution">
    <text evidence="2">The sequence shown here is derived from an EMBL/GenBank/DDBJ whole genome shotgun (WGS) entry which is preliminary data.</text>
</comment>
<evidence type="ECO:0000313" key="2">
    <source>
        <dbReference type="EMBL" id="PHP68348.1"/>
    </source>
</evidence>
<dbReference type="RefSeq" id="WP_099305138.1">
    <property type="nucleotide sequence ID" value="NZ_PDVP01000002.1"/>
</dbReference>
<protein>
    <recommendedName>
        <fullName evidence="1">Bacteriophage phiJL001 Gp84 C-terminal domain-containing protein</fullName>
    </recommendedName>
</protein>
<dbReference type="InterPro" id="IPR018964">
    <property type="entry name" value="Phage_phiJL001_Gp84_C"/>
</dbReference>
<feature type="domain" description="Bacteriophage phiJL001 Gp84 C-terminal" evidence="1">
    <location>
        <begin position="194"/>
        <end position="276"/>
    </location>
</feature>
<name>A0A2G1QT10_9HYPH</name>
<keyword evidence="3" id="KW-1185">Reference proteome</keyword>
<reference evidence="2 3" key="1">
    <citation type="submission" date="2017-10" db="EMBL/GenBank/DDBJ databases">
        <title>Sedimentibacterium mangrovi gen. nov., sp. nov., a novel member of family Phyllobacteriacea isolated from mangrove sediment.</title>
        <authorList>
            <person name="Liao H."/>
            <person name="Tian Y."/>
        </authorList>
    </citation>
    <scope>NUCLEOTIDE SEQUENCE [LARGE SCALE GENOMIC DNA]</scope>
    <source>
        <strain evidence="2 3">X9-2-2</strain>
    </source>
</reference>
<dbReference type="EMBL" id="PDVP01000002">
    <property type="protein sequence ID" value="PHP68348.1"/>
    <property type="molecule type" value="Genomic_DNA"/>
</dbReference>
<organism evidence="2 3">
    <name type="scientific">Zhengella mangrovi</name>
    <dbReference type="NCBI Taxonomy" id="1982044"/>
    <lineage>
        <taxon>Bacteria</taxon>
        <taxon>Pseudomonadati</taxon>
        <taxon>Pseudomonadota</taxon>
        <taxon>Alphaproteobacteria</taxon>
        <taxon>Hyphomicrobiales</taxon>
        <taxon>Notoacmeibacteraceae</taxon>
        <taxon>Zhengella</taxon>
    </lineage>
</organism>
<dbReference type="Pfam" id="PF09356">
    <property type="entry name" value="Phage_BR0599"/>
    <property type="match status" value="1"/>
</dbReference>
<evidence type="ECO:0000313" key="3">
    <source>
        <dbReference type="Proteomes" id="UP000221168"/>
    </source>
</evidence>
<dbReference type="AlphaFoldDB" id="A0A2G1QT10"/>
<gene>
    <name evidence="2" type="ORF">CSC94_06805</name>
</gene>
<dbReference type="InterPro" id="IPR011928">
    <property type="entry name" value="Phage_phiJL001_Gp84"/>
</dbReference>
<proteinExistence type="predicted"/>
<accession>A0A2G1QT10</accession>
<dbReference type="Proteomes" id="UP000221168">
    <property type="component" value="Unassembled WGS sequence"/>
</dbReference>
<evidence type="ECO:0000259" key="1">
    <source>
        <dbReference type="Pfam" id="PF09356"/>
    </source>
</evidence>